<feature type="domain" description="Exostosin GT47" evidence="2">
    <location>
        <begin position="265"/>
        <end position="397"/>
    </location>
</feature>
<accession>A0A8J6CC74</accession>
<gene>
    <name evidence="3" type="ORF">KFE25_006052</name>
</gene>
<dbReference type="PANTHER" id="PTHR11062">
    <property type="entry name" value="EXOSTOSIN HEPARAN SULFATE GLYCOSYLTRANSFERASE -RELATED"/>
    <property type="match status" value="1"/>
</dbReference>
<proteinExistence type="inferred from homology"/>
<dbReference type="PANTHER" id="PTHR11062:SF281">
    <property type="entry name" value="EXOSTOSIN-LIKE 2"/>
    <property type="match status" value="1"/>
</dbReference>
<dbReference type="Proteomes" id="UP000751190">
    <property type="component" value="Unassembled WGS sequence"/>
</dbReference>
<evidence type="ECO:0000313" key="4">
    <source>
        <dbReference type="Proteomes" id="UP000751190"/>
    </source>
</evidence>
<evidence type="ECO:0000259" key="2">
    <source>
        <dbReference type="Pfam" id="PF03016"/>
    </source>
</evidence>
<dbReference type="AlphaFoldDB" id="A0A8J6CC74"/>
<keyword evidence="4" id="KW-1185">Reference proteome</keyword>
<evidence type="ECO:0000313" key="3">
    <source>
        <dbReference type="EMBL" id="KAG8469597.1"/>
    </source>
</evidence>
<sequence length="816" mass="85940">MGRALLSIERGGCARSRVLIPPRSNVSSLVALASFAATDGRAASGAPRAGACDVLFAMHPDLDDLRARAVEALEASCAFEFGANGRQFLPELLVPSYLASHPCRTPWPAHEPQPPAAATSAQPILRIIAAPARAISMLGAERAAPLRARLWELLALLVRSAPFARSPNLHVLLHTSTAKVRQLFGKDNARALEQARGIIKLSFEGPGGDRRLGALVPTARTAVLPYFAEHPQHVHAALRALDAGAAPAALVAAFAREGEAAGAGARVYMRASSAREYGSARSNVRTRLVAAFARERGADVRVRTRLDDESSATQQAALLATARAMGNSTFCLVPRGITASSRRLYEAILYGCVPVIVSDSFALPFTALPSALARRWAAAVLRHPEAALDELPARLRAVPPGAIDRLRAAGASLRAQLAYVAPPGGPRLDDGTGAFASRAIVAQLSALALAAAPGARSADATARFAAPPSAPLVPAELAAAVLRARLLILTVCSPSPALGGALEHKRPTRPTACVRWLRSLRRAGYTGPVAVLASMRADPLLVRAAAPRAVNESTARHGVELSHATWLLDELDARLPQAAQPMRGAPDARALSGNQLRLVWYAHVMEELERAAPGARVLAVDARDVVFQAEPISALERAARVARADASCAIVLVADCHACTARTDPYFQRHGMRCLARASLDAVGDTNPPLNGGIVLGSPAALRRLYVRAAALAAAQETQCRADGRDQHLLTAAAFALQRALRLESGSAAVCVLPNDPSTQSAAANLGVNNRVKGLLAISATTGFVESVPLREPIALLHQFDRRRNIDAFINARANA</sequence>
<dbReference type="EMBL" id="JAGTXO010000002">
    <property type="protein sequence ID" value="KAG8469597.1"/>
    <property type="molecule type" value="Genomic_DNA"/>
</dbReference>
<reference evidence="3" key="1">
    <citation type="submission" date="2021-05" db="EMBL/GenBank/DDBJ databases">
        <title>The genome of the haptophyte Pavlova lutheri (Diacronema luteri, Pavlovales) - a model for lipid biosynthesis in eukaryotic algae.</title>
        <authorList>
            <person name="Hulatt C.J."/>
            <person name="Posewitz M.C."/>
        </authorList>
    </citation>
    <scope>NUCLEOTIDE SEQUENCE</scope>
    <source>
        <strain evidence="3">NIVA-4/92</strain>
    </source>
</reference>
<dbReference type="Pfam" id="PF03016">
    <property type="entry name" value="Exostosin_GT47"/>
    <property type="match status" value="1"/>
</dbReference>
<evidence type="ECO:0000256" key="1">
    <source>
        <dbReference type="ARBA" id="ARBA00010271"/>
    </source>
</evidence>
<dbReference type="GO" id="GO:0016757">
    <property type="term" value="F:glycosyltransferase activity"/>
    <property type="evidence" value="ECO:0007669"/>
    <property type="project" value="InterPro"/>
</dbReference>
<comment type="similarity">
    <text evidence="1">Belongs to the glycosyltransferase 47 family.</text>
</comment>
<comment type="caution">
    <text evidence="3">The sequence shown here is derived from an EMBL/GenBank/DDBJ whole genome shotgun (WGS) entry which is preliminary data.</text>
</comment>
<protein>
    <recommendedName>
        <fullName evidence="2">Exostosin GT47 domain-containing protein</fullName>
    </recommendedName>
</protein>
<dbReference type="InterPro" id="IPR040911">
    <property type="entry name" value="Exostosin_GT47"/>
</dbReference>
<organism evidence="3 4">
    <name type="scientific">Diacronema lutheri</name>
    <name type="common">Unicellular marine alga</name>
    <name type="synonym">Monochrysis lutheri</name>
    <dbReference type="NCBI Taxonomy" id="2081491"/>
    <lineage>
        <taxon>Eukaryota</taxon>
        <taxon>Haptista</taxon>
        <taxon>Haptophyta</taxon>
        <taxon>Pavlovophyceae</taxon>
        <taxon>Pavlovales</taxon>
        <taxon>Pavlovaceae</taxon>
        <taxon>Diacronema</taxon>
    </lineage>
</organism>
<dbReference type="OrthoDB" id="1924787at2759"/>
<name>A0A8J6CC74_DIALT</name>
<dbReference type="InterPro" id="IPR004263">
    <property type="entry name" value="Exostosin"/>
</dbReference>